<accession>A0AAV7U998</accession>
<comment type="caution">
    <text evidence="1">The sequence shown here is derived from an EMBL/GenBank/DDBJ whole genome shotgun (WGS) entry which is preliminary data.</text>
</comment>
<dbReference type="Proteomes" id="UP001066276">
    <property type="component" value="Chromosome 3_1"/>
</dbReference>
<protein>
    <submittedName>
        <fullName evidence="1">Uncharacterized protein</fullName>
    </submittedName>
</protein>
<organism evidence="1 2">
    <name type="scientific">Pleurodeles waltl</name>
    <name type="common">Iberian ribbed newt</name>
    <dbReference type="NCBI Taxonomy" id="8319"/>
    <lineage>
        <taxon>Eukaryota</taxon>
        <taxon>Metazoa</taxon>
        <taxon>Chordata</taxon>
        <taxon>Craniata</taxon>
        <taxon>Vertebrata</taxon>
        <taxon>Euteleostomi</taxon>
        <taxon>Amphibia</taxon>
        <taxon>Batrachia</taxon>
        <taxon>Caudata</taxon>
        <taxon>Salamandroidea</taxon>
        <taxon>Salamandridae</taxon>
        <taxon>Pleurodelinae</taxon>
        <taxon>Pleurodeles</taxon>
    </lineage>
</organism>
<dbReference type="AlphaFoldDB" id="A0AAV7U998"/>
<keyword evidence="2" id="KW-1185">Reference proteome</keyword>
<dbReference type="EMBL" id="JANPWB010000005">
    <property type="protein sequence ID" value="KAJ1185629.1"/>
    <property type="molecule type" value="Genomic_DNA"/>
</dbReference>
<proteinExistence type="predicted"/>
<name>A0AAV7U998_PLEWA</name>
<evidence type="ECO:0000313" key="1">
    <source>
        <dbReference type="EMBL" id="KAJ1185629.1"/>
    </source>
</evidence>
<evidence type="ECO:0000313" key="2">
    <source>
        <dbReference type="Proteomes" id="UP001066276"/>
    </source>
</evidence>
<reference evidence="1" key="1">
    <citation type="journal article" date="2022" name="bioRxiv">
        <title>Sequencing and chromosome-scale assembly of the giantPleurodeles waltlgenome.</title>
        <authorList>
            <person name="Brown T."/>
            <person name="Elewa A."/>
            <person name="Iarovenko S."/>
            <person name="Subramanian E."/>
            <person name="Araus A.J."/>
            <person name="Petzold A."/>
            <person name="Susuki M."/>
            <person name="Suzuki K.-i.T."/>
            <person name="Hayashi T."/>
            <person name="Toyoda A."/>
            <person name="Oliveira C."/>
            <person name="Osipova E."/>
            <person name="Leigh N.D."/>
            <person name="Simon A."/>
            <person name="Yun M.H."/>
        </authorList>
    </citation>
    <scope>NUCLEOTIDE SEQUENCE</scope>
    <source>
        <strain evidence="1">20211129_DDA</strain>
        <tissue evidence="1">Liver</tissue>
    </source>
</reference>
<gene>
    <name evidence="1" type="ORF">NDU88_002419</name>
</gene>
<sequence length="113" mass="12049">MLGGQALLAAGSLPRSFRYERWCEGTCVGGEPGKLMTVNRGCKLIGVRCYALKGHCGSAGCPGPPMVFSRVVAQSEILAPWQVSKEEQQTPPEVREPVAVAEDKEMLVGGFLA</sequence>